<name>A0A9W6XLH1_9STRA</name>
<proteinExistence type="predicted"/>
<organism evidence="1 2">
    <name type="scientific">Phytophthora fragariaefolia</name>
    <dbReference type="NCBI Taxonomy" id="1490495"/>
    <lineage>
        <taxon>Eukaryota</taxon>
        <taxon>Sar</taxon>
        <taxon>Stramenopiles</taxon>
        <taxon>Oomycota</taxon>
        <taxon>Peronosporomycetes</taxon>
        <taxon>Peronosporales</taxon>
        <taxon>Peronosporaceae</taxon>
        <taxon>Phytophthora</taxon>
    </lineage>
</organism>
<keyword evidence="2" id="KW-1185">Reference proteome</keyword>
<accession>A0A9W6XLH1</accession>
<dbReference type="AlphaFoldDB" id="A0A9W6XLH1"/>
<reference evidence="1" key="1">
    <citation type="submission" date="2023-04" db="EMBL/GenBank/DDBJ databases">
        <title>Phytophthora fragariaefolia NBRC 109709.</title>
        <authorList>
            <person name="Ichikawa N."/>
            <person name="Sato H."/>
            <person name="Tonouchi N."/>
        </authorList>
    </citation>
    <scope>NUCLEOTIDE SEQUENCE</scope>
    <source>
        <strain evidence="1">NBRC 109709</strain>
    </source>
</reference>
<comment type="caution">
    <text evidence="1">The sequence shown here is derived from an EMBL/GenBank/DDBJ whole genome shotgun (WGS) entry which is preliminary data.</text>
</comment>
<dbReference type="EMBL" id="BSXT01001291">
    <property type="protein sequence ID" value="GMF40897.1"/>
    <property type="molecule type" value="Genomic_DNA"/>
</dbReference>
<dbReference type="Proteomes" id="UP001165121">
    <property type="component" value="Unassembled WGS sequence"/>
</dbReference>
<protein>
    <submittedName>
        <fullName evidence="1">Unnamed protein product</fullName>
    </submittedName>
</protein>
<evidence type="ECO:0000313" key="2">
    <source>
        <dbReference type="Proteomes" id="UP001165121"/>
    </source>
</evidence>
<sequence length="115" mass="12462">MPLRWRDLVDSESLTPKSSYTIARNVPSVYEQHSLSQSSRAALISAVIFVARAAAEKVVDSAVLHEVLGRGPREPVVLGDDAPVAAALEGVQDAAAFFRGGRRLLYWTSVGLRDE</sequence>
<gene>
    <name evidence="1" type="ORF">Pfra01_001271900</name>
</gene>
<evidence type="ECO:0000313" key="1">
    <source>
        <dbReference type="EMBL" id="GMF40897.1"/>
    </source>
</evidence>